<accession>A0A811TBU4</accession>
<keyword evidence="1" id="KW-0812">Transmembrane</keyword>
<comment type="caution">
    <text evidence="2">The sequence shown here is derived from an EMBL/GenBank/DDBJ whole genome shotgun (WGS) entry which is preliminary data.</text>
</comment>
<protein>
    <submittedName>
        <fullName evidence="2">Uncharacterized protein</fullName>
    </submittedName>
</protein>
<name>A0A811TBU4_9EURY</name>
<keyword evidence="1" id="KW-0472">Membrane</keyword>
<evidence type="ECO:0000256" key="1">
    <source>
        <dbReference type="SAM" id="Phobius"/>
    </source>
</evidence>
<reference evidence="2" key="1">
    <citation type="submission" date="2020-10" db="EMBL/GenBank/DDBJ databases">
        <authorList>
            <person name="Hahn C.J."/>
            <person name="Laso-Perez R."/>
            <person name="Vulcano F."/>
            <person name="Vaziourakis K.-M."/>
            <person name="Stokke R."/>
            <person name="Steen I.H."/>
            <person name="Teske A."/>
            <person name="Boetius A."/>
            <person name="Liebeke M."/>
            <person name="Amann R."/>
            <person name="Knittel K."/>
        </authorList>
    </citation>
    <scope>NUCLEOTIDE SEQUENCE</scope>
    <source>
        <strain evidence="2">Gfbio:e3339647-f889-4370-9287-4fb5cb688e4c:AG392O15_GoMArc1</strain>
    </source>
</reference>
<dbReference type="Proteomes" id="UP000610373">
    <property type="component" value="Unassembled WGS sequence"/>
</dbReference>
<dbReference type="EMBL" id="CAJHIO010000025">
    <property type="protein sequence ID" value="CAD6493103.1"/>
    <property type="molecule type" value="Genomic_DNA"/>
</dbReference>
<dbReference type="AlphaFoldDB" id="A0A811TBU4"/>
<organism evidence="2 3">
    <name type="scientific">Candidatus Argoarchaeum ethanivorans</name>
    <dbReference type="NCBI Taxonomy" id="2608793"/>
    <lineage>
        <taxon>Archaea</taxon>
        <taxon>Methanobacteriati</taxon>
        <taxon>Methanobacteriota</taxon>
        <taxon>Stenosarchaea group</taxon>
        <taxon>Methanomicrobia</taxon>
        <taxon>Methanosarcinales</taxon>
        <taxon>Methanosarcinales incertae sedis</taxon>
        <taxon>GOM Arc I cluster</taxon>
        <taxon>Candidatus Argoarchaeum</taxon>
    </lineage>
</organism>
<gene>
    <name evidence="2" type="ORF">CHKLHMKO_00417</name>
</gene>
<proteinExistence type="predicted"/>
<feature type="transmembrane region" description="Helical" evidence="1">
    <location>
        <begin position="32"/>
        <end position="55"/>
    </location>
</feature>
<evidence type="ECO:0000313" key="2">
    <source>
        <dbReference type="EMBL" id="CAD6493103.1"/>
    </source>
</evidence>
<keyword evidence="1" id="KW-1133">Transmembrane helix</keyword>
<evidence type="ECO:0000313" key="3">
    <source>
        <dbReference type="Proteomes" id="UP000610373"/>
    </source>
</evidence>
<sequence length="67" mass="7123">MEFPGPGTAMAFAAAVAAGAAGYSMDNNLCYMLIFLSIVLAFFTVIIEIVSGPYYKGKPINAIKELE</sequence>